<reference evidence="1 2" key="1">
    <citation type="journal article" date="2014" name="Nature">
        <title>An environmental bacterial taxon with a large and distinct metabolic repertoire.</title>
        <authorList>
            <person name="Wilson M.C."/>
            <person name="Mori T."/>
            <person name="Ruckert C."/>
            <person name="Uria A.R."/>
            <person name="Helf M.J."/>
            <person name="Takada K."/>
            <person name="Gernert C."/>
            <person name="Steffens U.A."/>
            <person name="Heycke N."/>
            <person name="Schmitt S."/>
            <person name="Rinke C."/>
            <person name="Helfrich E.J."/>
            <person name="Brachmann A.O."/>
            <person name="Gurgui C."/>
            <person name="Wakimoto T."/>
            <person name="Kracht M."/>
            <person name="Crusemann M."/>
            <person name="Hentschel U."/>
            <person name="Abe I."/>
            <person name="Matsunaga S."/>
            <person name="Kalinowski J."/>
            <person name="Takeyama H."/>
            <person name="Piel J."/>
        </authorList>
    </citation>
    <scope>NUCLEOTIDE SEQUENCE [LARGE SCALE GENOMIC DNA]</scope>
    <source>
        <strain evidence="2">TSY1</strain>
    </source>
</reference>
<dbReference type="Proteomes" id="UP000019141">
    <property type="component" value="Unassembled WGS sequence"/>
</dbReference>
<proteinExistence type="predicted"/>
<dbReference type="EMBL" id="AZHW01000412">
    <property type="protein sequence ID" value="ETW99698.1"/>
    <property type="molecule type" value="Genomic_DNA"/>
</dbReference>
<dbReference type="HOGENOM" id="CLU_2328538_0_0_7"/>
<dbReference type="AlphaFoldDB" id="W4LNN2"/>
<name>W4LNN2_ENTF1</name>
<evidence type="ECO:0000313" key="1">
    <source>
        <dbReference type="EMBL" id="ETW99698.1"/>
    </source>
</evidence>
<organism evidence="1 2">
    <name type="scientific">Entotheonella factor</name>
    <dbReference type="NCBI Taxonomy" id="1429438"/>
    <lineage>
        <taxon>Bacteria</taxon>
        <taxon>Pseudomonadati</taxon>
        <taxon>Nitrospinota/Tectimicrobiota group</taxon>
        <taxon>Candidatus Tectimicrobiota</taxon>
        <taxon>Candidatus Entotheonellia</taxon>
        <taxon>Candidatus Entotheonellales</taxon>
        <taxon>Candidatus Entotheonellaceae</taxon>
        <taxon>Candidatus Entotheonella</taxon>
    </lineage>
</organism>
<protein>
    <submittedName>
        <fullName evidence="1">Uncharacterized protein</fullName>
    </submittedName>
</protein>
<sequence>MQVQFKEFLGDPTGRQYIADDVHDILVDLKVPFTREDHESEIHIPEHDSRFFRELVAFCLLTTNEQLDQDRLSQVSRYLRPYGDSLRHDISFFWFGEH</sequence>
<keyword evidence="2" id="KW-1185">Reference proteome</keyword>
<accession>W4LNN2</accession>
<gene>
    <name evidence="1" type="ORF">ETSY1_14050</name>
</gene>
<comment type="caution">
    <text evidence="1">The sequence shown here is derived from an EMBL/GenBank/DDBJ whole genome shotgun (WGS) entry which is preliminary data.</text>
</comment>
<evidence type="ECO:0000313" key="2">
    <source>
        <dbReference type="Proteomes" id="UP000019141"/>
    </source>
</evidence>